<feature type="signal peptide" evidence="2">
    <location>
        <begin position="1"/>
        <end position="18"/>
    </location>
</feature>
<evidence type="ECO:0008006" key="4">
    <source>
        <dbReference type="Google" id="ProtNLM"/>
    </source>
</evidence>
<dbReference type="PANTHER" id="PTHR11319">
    <property type="entry name" value="G PROTEIN-COUPLED RECEPTOR-RELATED"/>
    <property type="match status" value="1"/>
</dbReference>
<evidence type="ECO:0000313" key="3">
    <source>
        <dbReference type="EMBL" id="AGM32073.1"/>
    </source>
</evidence>
<dbReference type="SUPFAM" id="SSF51126">
    <property type="entry name" value="Pectin lyase-like"/>
    <property type="match status" value="1"/>
</dbReference>
<dbReference type="AlphaFoldDB" id="R4V2T2"/>
<keyword evidence="1" id="KW-0472">Membrane</keyword>
<keyword evidence="1" id="KW-1133">Transmembrane helix</keyword>
<proteinExistence type="evidence at transcript level"/>
<protein>
    <recommendedName>
        <fullName evidence="4">Right handed beta helix domain-containing protein</fullName>
    </recommendedName>
</protein>
<evidence type="ECO:0000256" key="2">
    <source>
        <dbReference type="SAM" id="SignalP"/>
    </source>
</evidence>
<dbReference type="PANTHER" id="PTHR11319:SF35">
    <property type="entry name" value="OUTER MEMBRANE PROTEIN PMPC-RELATED"/>
    <property type="match status" value="1"/>
</dbReference>
<feature type="chain" id="PRO_5004371869" description="Right handed beta helix domain-containing protein" evidence="2">
    <location>
        <begin position="19"/>
        <end position="317"/>
    </location>
</feature>
<dbReference type="EMBL" id="KC632259">
    <property type="protein sequence ID" value="AGM32073.1"/>
    <property type="molecule type" value="mRNA"/>
</dbReference>
<organism evidence="3">
    <name type="scientific">Coptotermes formosanus</name>
    <name type="common">Formosan subterranean termite</name>
    <dbReference type="NCBI Taxonomy" id="36987"/>
    <lineage>
        <taxon>Eukaryota</taxon>
        <taxon>Metazoa</taxon>
        <taxon>Ecdysozoa</taxon>
        <taxon>Arthropoda</taxon>
        <taxon>Hexapoda</taxon>
        <taxon>Insecta</taxon>
        <taxon>Pterygota</taxon>
        <taxon>Neoptera</taxon>
        <taxon>Polyneoptera</taxon>
        <taxon>Dictyoptera</taxon>
        <taxon>Blattodea</taxon>
        <taxon>Blattoidea</taxon>
        <taxon>Termitoidae</taxon>
        <taxon>Rhinotermitidae</taxon>
        <taxon>Coptotermes</taxon>
    </lineage>
</organism>
<sequence>MGMIFLFFFFSISELSIKETHISSMKETPIVIHDDIISENIMHSHVQLTLLKCTFQDSVDDGFGGSLDVSYCTVFINDSVFCGNTASTAGAIYSTNTNISIEDSNFTHNHADGDAGAIYSFDDVLTLHNVLFHLNEADYCAALYLKSSAVQITYTTFVFNEAETYISGMFSYESDGLISYCLFGNNSCENELLDLNGCIFIPKGAPTHLNFTDCTFLYNSVGEDEHPGFDVYVLDSVNVSVSHCTFSWSKNHSVYGIEPLNSTFEVAHSELMTKYNAMFDPFIRKRIHLAGQVNFKFIGVTFIGVFVLSVIFAILLS</sequence>
<feature type="transmembrane region" description="Helical" evidence="1">
    <location>
        <begin position="295"/>
        <end position="316"/>
    </location>
</feature>
<keyword evidence="1" id="KW-0812">Transmembrane</keyword>
<reference evidence="3" key="1">
    <citation type="submission" date="2013-02" db="EMBL/GenBank/DDBJ databases">
        <title>Immune-Related transcriptome of Coptotermes formosanus Shiraki workers: the defense mechanism.</title>
        <authorList>
            <person name="Hussain A."/>
            <person name="Li Y.F."/>
            <person name="Wen S.Y."/>
        </authorList>
    </citation>
    <scope>NUCLEOTIDE SEQUENCE</scope>
</reference>
<name>R4V2T2_COPFO</name>
<accession>R4V2T2</accession>
<keyword evidence="2" id="KW-0732">Signal</keyword>
<evidence type="ECO:0000256" key="1">
    <source>
        <dbReference type="SAM" id="Phobius"/>
    </source>
</evidence>
<dbReference type="InterPro" id="IPR011050">
    <property type="entry name" value="Pectin_lyase_fold/virulence"/>
</dbReference>